<dbReference type="AlphaFoldDB" id="A0A1I4PJ53"/>
<evidence type="ECO:0000313" key="2">
    <source>
        <dbReference type="Proteomes" id="UP000243629"/>
    </source>
</evidence>
<accession>A0A1I4PJ53</accession>
<dbReference type="Proteomes" id="UP000243629">
    <property type="component" value="Unassembled WGS sequence"/>
</dbReference>
<evidence type="ECO:0000313" key="1">
    <source>
        <dbReference type="EMBL" id="SFM27596.1"/>
    </source>
</evidence>
<protein>
    <submittedName>
        <fullName evidence="1">TIGR02647 family protein</fullName>
    </submittedName>
</protein>
<sequence length="78" mass="8338">MLSKDEIDEINLLAQFSLDSDHAGLKVHSHEADPALVAAAARLHARGLITQVDGGYLTSLGLDAAEHVQALLIILRAR</sequence>
<dbReference type="EMBL" id="FOUI01000002">
    <property type="protein sequence ID" value="SFM27596.1"/>
    <property type="molecule type" value="Genomic_DNA"/>
</dbReference>
<dbReference type="RefSeq" id="WP_093473049.1">
    <property type="nucleotide sequence ID" value="NZ_FOUI01000002.1"/>
</dbReference>
<gene>
    <name evidence="1" type="ORF">SAMN05216217_102359</name>
</gene>
<keyword evidence="2" id="KW-1185">Reference proteome</keyword>
<dbReference type="STRING" id="1720063.SAMN05216217_102359"/>
<name>A0A1I4PJ53_9GAMM</name>
<dbReference type="OrthoDB" id="5600572at2"/>
<dbReference type="InterPro" id="IPR013468">
    <property type="entry name" value="CHP02647"/>
</dbReference>
<dbReference type="NCBIfam" id="TIGR02647">
    <property type="entry name" value="DNA"/>
    <property type="match status" value="1"/>
</dbReference>
<reference evidence="2" key="1">
    <citation type="submission" date="2016-10" db="EMBL/GenBank/DDBJ databases">
        <authorList>
            <person name="Varghese N."/>
            <person name="Submissions S."/>
        </authorList>
    </citation>
    <scope>NUCLEOTIDE SEQUENCE [LARGE SCALE GENOMIC DNA]</scope>
    <source>
        <strain evidence="2">DSM 24213</strain>
    </source>
</reference>
<dbReference type="Pfam" id="PF18918">
    <property type="entry name" value="DUF5669"/>
    <property type="match status" value="1"/>
</dbReference>
<organism evidence="1 2">
    <name type="scientific">Halopseudomonas yangmingensis</name>
    <dbReference type="NCBI Taxonomy" id="1720063"/>
    <lineage>
        <taxon>Bacteria</taxon>
        <taxon>Pseudomonadati</taxon>
        <taxon>Pseudomonadota</taxon>
        <taxon>Gammaproteobacteria</taxon>
        <taxon>Pseudomonadales</taxon>
        <taxon>Pseudomonadaceae</taxon>
        <taxon>Halopseudomonas</taxon>
    </lineage>
</organism>
<proteinExistence type="predicted"/>